<dbReference type="CDD" id="cd00093">
    <property type="entry name" value="HTH_XRE"/>
    <property type="match status" value="1"/>
</dbReference>
<proteinExistence type="predicted"/>
<name>A0A7V4U4X1_CALAY</name>
<reference evidence="3" key="1">
    <citation type="journal article" date="2020" name="mSystems">
        <title>Genome- and Community-Level Interaction Insights into Carbon Utilization and Element Cycling Functions of Hydrothermarchaeota in Hydrothermal Sediment.</title>
        <authorList>
            <person name="Zhou Z."/>
            <person name="Liu Y."/>
            <person name="Xu W."/>
            <person name="Pan J."/>
            <person name="Luo Z.H."/>
            <person name="Li M."/>
        </authorList>
    </citation>
    <scope>NUCLEOTIDE SEQUENCE [LARGE SCALE GENOMIC DNA]</scope>
    <source>
        <strain evidence="3">HyVt-577</strain>
    </source>
</reference>
<dbReference type="SUPFAM" id="SSF47413">
    <property type="entry name" value="lambda repressor-like DNA-binding domains"/>
    <property type="match status" value="1"/>
</dbReference>
<dbReference type="SMART" id="SM00530">
    <property type="entry name" value="HTH_XRE"/>
    <property type="match status" value="1"/>
</dbReference>
<accession>A0A7V4U4X1</accession>
<protein>
    <submittedName>
        <fullName evidence="3">Transcriptional regulator</fullName>
    </submittedName>
</protein>
<evidence type="ECO:0000313" key="3">
    <source>
        <dbReference type="EMBL" id="HGY57462.1"/>
    </source>
</evidence>
<dbReference type="InterPro" id="IPR010982">
    <property type="entry name" value="Lambda_DNA-bd_dom_sf"/>
</dbReference>
<dbReference type="Gene3D" id="1.10.260.40">
    <property type="entry name" value="lambda repressor-like DNA-binding domains"/>
    <property type="match status" value="1"/>
</dbReference>
<dbReference type="PANTHER" id="PTHR46558:SF11">
    <property type="entry name" value="HTH-TYPE TRANSCRIPTIONAL REGULATOR XRE"/>
    <property type="match status" value="1"/>
</dbReference>
<dbReference type="InterPro" id="IPR001387">
    <property type="entry name" value="Cro/C1-type_HTH"/>
</dbReference>
<keyword evidence="1" id="KW-0238">DNA-binding</keyword>
<organism evidence="3">
    <name type="scientific">Caldithrix abyssi</name>
    <dbReference type="NCBI Taxonomy" id="187145"/>
    <lineage>
        <taxon>Bacteria</taxon>
        <taxon>Pseudomonadati</taxon>
        <taxon>Calditrichota</taxon>
        <taxon>Calditrichia</taxon>
        <taxon>Calditrichales</taxon>
        <taxon>Calditrichaceae</taxon>
        <taxon>Caldithrix</taxon>
    </lineage>
</organism>
<gene>
    <name evidence="3" type="ORF">ENK44_17275</name>
</gene>
<comment type="caution">
    <text evidence="3">The sequence shown here is derived from an EMBL/GenBank/DDBJ whole genome shotgun (WGS) entry which is preliminary data.</text>
</comment>
<evidence type="ECO:0000256" key="1">
    <source>
        <dbReference type="ARBA" id="ARBA00023125"/>
    </source>
</evidence>
<evidence type="ECO:0000259" key="2">
    <source>
        <dbReference type="PROSITE" id="PS50943"/>
    </source>
</evidence>
<dbReference type="AlphaFoldDB" id="A0A7V4U4X1"/>
<dbReference type="Pfam" id="PF01381">
    <property type="entry name" value="HTH_3"/>
    <property type="match status" value="1"/>
</dbReference>
<dbReference type="PROSITE" id="PS50943">
    <property type="entry name" value="HTH_CROC1"/>
    <property type="match status" value="1"/>
</dbReference>
<dbReference type="GO" id="GO:0003677">
    <property type="term" value="F:DNA binding"/>
    <property type="evidence" value="ECO:0007669"/>
    <property type="project" value="UniProtKB-KW"/>
</dbReference>
<dbReference type="PANTHER" id="PTHR46558">
    <property type="entry name" value="TRACRIPTIONAL REGULATORY PROTEIN-RELATED-RELATED"/>
    <property type="match status" value="1"/>
</dbReference>
<sequence length="73" mass="8334">MKLGNNLKILRIQNGNMTQEALAKAIGVSRQTIISLERGRYMPSTLLALRLARFFNKPLEDVFFIIDEEQPLS</sequence>
<feature type="domain" description="HTH cro/C1-type" evidence="2">
    <location>
        <begin position="7"/>
        <end position="62"/>
    </location>
</feature>
<dbReference type="Proteomes" id="UP000885779">
    <property type="component" value="Unassembled WGS sequence"/>
</dbReference>
<dbReference type="EMBL" id="DRQG01000161">
    <property type="protein sequence ID" value="HGY57462.1"/>
    <property type="molecule type" value="Genomic_DNA"/>
</dbReference>